<reference evidence="1 2" key="1">
    <citation type="journal article" date="2018" name="Sci. Rep.">
        <title>Genomic signatures of local adaptation to the degree of environmental predictability in rotifers.</title>
        <authorList>
            <person name="Franch-Gras L."/>
            <person name="Hahn C."/>
            <person name="Garcia-Roger E.M."/>
            <person name="Carmona M.J."/>
            <person name="Serra M."/>
            <person name="Gomez A."/>
        </authorList>
    </citation>
    <scope>NUCLEOTIDE SEQUENCE [LARGE SCALE GENOMIC DNA]</scope>
    <source>
        <strain evidence="1">HYR1</strain>
    </source>
</reference>
<comment type="caution">
    <text evidence="1">The sequence shown here is derived from an EMBL/GenBank/DDBJ whole genome shotgun (WGS) entry which is preliminary data.</text>
</comment>
<dbReference type="Proteomes" id="UP000276133">
    <property type="component" value="Unassembled WGS sequence"/>
</dbReference>
<evidence type="ECO:0000313" key="2">
    <source>
        <dbReference type="Proteomes" id="UP000276133"/>
    </source>
</evidence>
<name>A0A3M7T0U0_BRAPC</name>
<sequence length="82" mass="9471">MKKQNLKLFFIFCEINGLPLLHLLELHYYFSDSDKLFTDGEPDFVKLLLLIFSCELDVVCLDLFDVDWLIEGKEIGITAISA</sequence>
<organism evidence="1 2">
    <name type="scientific">Brachionus plicatilis</name>
    <name type="common">Marine rotifer</name>
    <name type="synonym">Brachionus muelleri</name>
    <dbReference type="NCBI Taxonomy" id="10195"/>
    <lineage>
        <taxon>Eukaryota</taxon>
        <taxon>Metazoa</taxon>
        <taxon>Spiralia</taxon>
        <taxon>Gnathifera</taxon>
        <taxon>Rotifera</taxon>
        <taxon>Eurotatoria</taxon>
        <taxon>Monogononta</taxon>
        <taxon>Pseudotrocha</taxon>
        <taxon>Ploima</taxon>
        <taxon>Brachionidae</taxon>
        <taxon>Brachionus</taxon>
    </lineage>
</organism>
<dbReference type="EMBL" id="REGN01000478">
    <property type="protein sequence ID" value="RNA41646.1"/>
    <property type="molecule type" value="Genomic_DNA"/>
</dbReference>
<keyword evidence="2" id="KW-1185">Reference proteome</keyword>
<gene>
    <name evidence="1" type="ORF">BpHYR1_004020</name>
</gene>
<proteinExistence type="predicted"/>
<dbReference type="AlphaFoldDB" id="A0A3M7T0U0"/>
<evidence type="ECO:0000313" key="1">
    <source>
        <dbReference type="EMBL" id="RNA41646.1"/>
    </source>
</evidence>
<accession>A0A3M7T0U0</accession>
<protein>
    <submittedName>
        <fullName evidence="1">Uncharacterized protein</fullName>
    </submittedName>
</protein>